<keyword evidence="1" id="KW-0175">Coiled coil</keyword>
<evidence type="ECO:0000259" key="3">
    <source>
        <dbReference type="Pfam" id="PF13699"/>
    </source>
</evidence>
<reference evidence="4" key="1">
    <citation type="submission" date="2018-06" db="EMBL/GenBank/DDBJ databases">
        <authorList>
            <person name="Zhirakovskaya E."/>
        </authorList>
    </citation>
    <scope>NUCLEOTIDE SEQUENCE</scope>
</reference>
<evidence type="ECO:0000256" key="1">
    <source>
        <dbReference type="SAM" id="Coils"/>
    </source>
</evidence>
<protein>
    <recommendedName>
        <fullName evidence="3">eCIS core domain-containing protein</fullName>
    </recommendedName>
</protein>
<dbReference type="EMBL" id="UOFS01000025">
    <property type="protein sequence ID" value="VAW96010.1"/>
    <property type="molecule type" value="Genomic_DNA"/>
</dbReference>
<feature type="coiled-coil region" evidence="1">
    <location>
        <begin position="1170"/>
        <end position="1197"/>
    </location>
</feature>
<dbReference type="Pfam" id="PF13699">
    <property type="entry name" value="eCIS_core"/>
    <property type="match status" value="1"/>
</dbReference>
<feature type="domain" description="eCIS core" evidence="3">
    <location>
        <begin position="111"/>
        <end position="181"/>
    </location>
</feature>
<dbReference type="InterPro" id="IPR025295">
    <property type="entry name" value="eCIS_core_dom"/>
</dbReference>
<evidence type="ECO:0000256" key="2">
    <source>
        <dbReference type="SAM" id="MobiDB-lite"/>
    </source>
</evidence>
<feature type="compositionally biased region" description="Low complexity" evidence="2">
    <location>
        <begin position="290"/>
        <end position="301"/>
    </location>
</feature>
<gene>
    <name evidence="4" type="ORF">MNBD_GAMMA22-824</name>
</gene>
<sequence length="1504" mass="165218">MKNGISKNNRNKETNSSAPFFRVPSAAVVQQQSTPHFFESRQLSPNAKNLALAGVADNGTAQEQQAETFANNITSGASVINNRSGGLLFSGLSKVPGPVTITLVKIVKLFPDELRDEWQPEVESDLSQLRIYKNQTSANDIGARAYTFGQSMVFAPGQYQPNSTRGRQLLAHETAHALYHNDGIIRRTPGDGVDRIEVVLDQAEIIFYQNNLPYRYRLLNSSVTVGGTFQATVRQRQNRLNFQRAGIRFEFALQNDEQQGNPFTLFAASESSVSVILWGAVAAETQTADATPGSTPDSTPGSGSGLGGAGRSAENPDTPPARRGGVQISPGASDADREIVRRMMLLLHGNNENPDAPVLETYISMADIAAFRSLFLLSTEERDAIVAMLRSGRRSSDSERTVIDYASIIETSIEQRELSRFGSEFDFEFSTSGDANALVRRPVHGAIVSVNDNLVPGKEAIFEFQVRDPVDLLAVPHVFIRWVAARRDPANPTASPQVLERETTNYIEIRPDGLLNDKQFEVSFDQVGDYEIHAFVAHSFFYPAHFSIPVQVRTEADRLAEQEAAEENPFGRLDDNTSPYLFRDVFVENAIVSSAIAVASSGVPVSLLLNTDSTGTVRSGTLDSAQLDIDGQLSQLSEQIDQVAALLLRANRDNQDDLAGWAEQRLTELRQLRSRLRRNLQNQYPVAVDGYYVAAASGVRSGRLRLASWFTYDAQSQQYSVTVIDYSEMVRNQSFTFEQSGSDLARVYERIFFLLSSTYPNGRMRFSYQHYQGLVAQAEFTQFERVTDTLLNDIQETVFSQPVSIAVNVLAAVLTVFPPTTAIGIGIGLIYNGADTALTFMDATRSGTVSSSNYVDLALLAVDIIPLIGKAARLGETSLRVLRIGSEIAGLAGNLYVFNVQAFQQIDELRLGDVQRLAELQADLSVLIESHGPAEEIQRINREMQQLQSRIRSQAIRVFSEMALQQGIQILSQRGAAHFAQQVRVRTGADATQAQPQAQQDVDPETQRLLDESTTDAARPDIDEASIVQRPATASTQTGATDPVLSLGLPENLRHISVERVAGQHSSVRIVPEYGRFGIRRLRIEAGQLAIADNITSHVIALRYFQRYQGLSGAIRSASEYAVGIISGLPPDAARRARELNAEILKLPGDIEIRGNQLAAMRSELTDAQIVIQEKQLDGLREQLDGYRIELASLNATSSAVGYVAAIDTVFEGMPRRISSSLAPQQMAPARARQSIGRQLLARFMRINSGMVDESTTLSSTTIATIRERLWVLITDPVFGDLALRELSEQVGLGRVRRRSRNRIPADQSVQQFLTMLDTVEQSRRSRNESETTVEDAISAFRDRSDVPNAGTGPDTVAAGVLFLDDANGDRQQLSGVLLGTSRTIATPDVAIDPRYRRRRQSGDVETYPQAIDHAEQSVLGRAARQLERSLAGQPSAQATGELRMHVESPPCFNCLAGLPGQHAGRGPFQQFSTEFPGIRIVVTYNDGTQTARLVIQNGRIIDE</sequence>
<feature type="region of interest" description="Disordered" evidence="2">
    <location>
        <begin position="987"/>
        <end position="1043"/>
    </location>
</feature>
<evidence type="ECO:0000313" key="4">
    <source>
        <dbReference type="EMBL" id="VAW96010.1"/>
    </source>
</evidence>
<organism evidence="4">
    <name type="scientific">hydrothermal vent metagenome</name>
    <dbReference type="NCBI Taxonomy" id="652676"/>
    <lineage>
        <taxon>unclassified sequences</taxon>
        <taxon>metagenomes</taxon>
        <taxon>ecological metagenomes</taxon>
    </lineage>
</organism>
<proteinExistence type="predicted"/>
<feature type="compositionally biased region" description="Low complexity" evidence="2">
    <location>
        <begin position="989"/>
        <end position="1001"/>
    </location>
</feature>
<accession>A0A3B1A366</accession>
<feature type="region of interest" description="Disordered" evidence="2">
    <location>
        <begin position="287"/>
        <end position="333"/>
    </location>
</feature>
<name>A0A3B1A366_9ZZZZ</name>